<dbReference type="InterPro" id="IPR002616">
    <property type="entry name" value="tRNA_ribo_trans-like"/>
</dbReference>
<reference evidence="3 4" key="1">
    <citation type="submission" date="2019-07" db="EMBL/GenBank/DDBJ databases">
        <title>Genomes of Cafeteria roenbergensis.</title>
        <authorList>
            <person name="Fischer M.G."/>
            <person name="Hackl T."/>
            <person name="Roman M."/>
        </authorList>
    </citation>
    <scope>NUCLEOTIDE SEQUENCE [LARGE SCALE GENOMIC DNA]</scope>
    <source>
        <strain evidence="3 4">BVI</strain>
    </source>
</reference>
<evidence type="ECO:0000313" key="3">
    <source>
        <dbReference type="EMBL" id="KAA0146134.1"/>
    </source>
</evidence>
<organism evidence="3 4">
    <name type="scientific">Cafeteria roenbergensis</name>
    <name type="common">Marine flagellate</name>
    <dbReference type="NCBI Taxonomy" id="33653"/>
    <lineage>
        <taxon>Eukaryota</taxon>
        <taxon>Sar</taxon>
        <taxon>Stramenopiles</taxon>
        <taxon>Bigyra</taxon>
        <taxon>Opalozoa</taxon>
        <taxon>Bicosoecida</taxon>
        <taxon>Cafeteriaceae</taxon>
        <taxon>Cafeteria</taxon>
    </lineage>
</organism>
<dbReference type="InterPro" id="IPR050852">
    <property type="entry name" value="Queuine_tRNA-ribosyltrfase"/>
</dbReference>
<sequence>MSPCVELDPCNGRKRHEDAVRHTGDLIRDTVHGVGAGPSAAPQPAVLAAVVGGAFPDLRRSSVEAAVAAAGDSLGGFVLAGMGLGETRAERAASLAAAVEAMPAHLPRVLVGPGDVLSVLDAIRAGVDVIDTDWPETLASFGHALTMRLPGDDERAARAAARAGPAGWGEAPLARLPEVDASDQAGGAAQRASEAWDQARTDPLTGRPCFPLAATGSPEAAAEGAPATWRVHGSVSDPRLALDRRPLVPGCECPACAGSWSPAALTDKLPSAAADDAAMGTTGYSRAYIHHLWGSHELLAQALLEAHNAWRYRQLLADVRAALVSGGSALEDLCERLVSLHGLAR</sequence>
<evidence type="ECO:0000259" key="2">
    <source>
        <dbReference type="Pfam" id="PF01702"/>
    </source>
</evidence>
<proteinExistence type="predicted"/>
<evidence type="ECO:0000256" key="1">
    <source>
        <dbReference type="SAM" id="MobiDB-lite"/>
    </source>
</evidence>
<comment type="caution">
    <text evidence="3">The sequence shown here is derived from an EMBL/GenBank/DDBJ whole genome shotgun (WGS) entry which is preliminary data.</text>
</comment>
<dbReference type="AlphaFoldDB" id="A0A5A8BZZ0"/>
<accession>A0A5A8BZZ0</accession>
<dbReference type="Gene3D" id="3.20.20.105">
    <property type="entry name" value="Queuine tRNA-ribosyltransferase-like"/>
    <property type="match status" value="1"/>
</dbReference>
<name>A0A5A8BZZ0_CAFRO</name>
<dbReference type="GO" id="GO:0006400">
    <property type="term" value="P:tRNA modification"/>
    <property type="evidence" value="ECO:0007669"/>
    <property type="project" value="InterPro"/>
</dbReference>
<gene>
    <name evidence="3" type="ORF">FNF29_08236</name>
</gene>
<dbReference type="PANTHER" id="PTHR46064:SF1">
    <property type="entry name" value="QUEUINE TRNA-RIBOSYLTRANSFERASE ACCESSORY SUBUNIT 2"/>
    <property type="match status" value="1"/>
</dbReference>
<feature type="domain" description="tRNA-guanine(15) transglycosylase-like" evidence="2">
    <location>
        <begin position="10"/>
        <end position="326"/>
    </location>
</feature>
<dbReference type="SUPFAM" id="SSF51713">
    <property type="entry name" value="tRNA-guanine transglycosylase"/>
    <property type="match status" value="1"/>
</dbReference>
<dbReference type="PANTHER" id="PTHR46064">
    <property type="entry name" value="QUEUINE TRNA-RIBOSYLTRANSFERASE ACCESSORY SUBUNIT 2"/>
    <property type="match status" value="1"/>
</dbReference>
<keyword evidence="4" id="KW-1185">Reference proteome</keyword>
<dbReference type="InterPro" id="IPR036511">
    <property type="entry name" value="TGT-like_sf"/>
</dbReference>
<dbReference type="EMBL" id="VLTN01000099">
    <property type="protein sequence ID" value="KAA0146134.1"/>
    <property type="molecule type" value="Genomic_DNA"/>
</dbReference>
<protein>
    <recommendedName>
        <fullName evidence="2">tRNA-guanine(15) transglycosylase-like domain-containing protein</fullName>
    </recommendedName>
</protein>
<evidence type="ECO:0000313" key="4">
    <source>
        <dbReference type="Proteomes" id="UP000323011"/>
    </source>
</evidence>
<dbReference type="Pfam" id="PF01702">
    <property type="entry name" value="TGT"/>
    <property type="match status" value="1"/>
</dbReference>
<dbReference type="Proteomes" id="UP000323011">
    <property type="component" value="Unassembled WGS sequence"/>
</dbReference>
<feature type="region of interest" description="Disordered" evidence="1">
    <location>
        <begin position="182"/>
        <end position="201"/>
    </location>
</feature>